<dbReference type="PROSITE" id="PS51000">
    <property type="entry name" value="HTH_DEOR_2"/>
    <property type="match status" value="1"/>
</dbReference>
<dbReference type="SUPFAM" id="SSF46785">
    <property type="entry name" value="Winged helix' DNA-binding domain"/>
    <property type="match status" value="1"/>
</dbReference>
<dbReference type="RefSeq" id="WP_330957632.1">
    <property type="nucleotide sequence ID" value="NZ_JAZGJQ010000002.1"/>
</dbReference>
<dbReference type="PRINTS" id="PR00037">
    <property type="entry name" value="HTHLACR"/>
</dbReference>
<proteinExistence type="predicted"/>
<evidence type="ECO:0000259" key="4">
    <source>
        <dbReference type="PROSITE" id="PS51000"/>
    </source>
</evidence>
<dbReference type="SMART" id="SM01134">
    <property type="entry name" value="DeoRC"/>
    <property type="match status" value="1"/>
</dbReference>
<dbReference type="InterPro" id="IPR014036">
    <property type="entry name" value="DeoR-like_C"/>
</dbReference>
<reference evidence="5 6" key="1">
    <citation type="submission" date="2024-01" db="EMBL/GenBank/DDBJ databases">
        <title>Description of Olsenella sp. nov., isolated from pig feces.</title>
        <authorList>
            <person name="Chang Y.-H."/>
        </authorList>
    </citation>
    <scope>NUCLEOTIDE SEQUENCE [LARGE SCALE GENOMIC DNA]</scope>
    <source>
        <strain evidence="5 6">YH-ols2223</strain>
    </source>
</reference>
<dbReference type="GO" id="GO:0003677">
    <property type="term" value="F:DNA binding"/>
    <property type="evidence" value="ECO:0007669"/>
    <property type="project" value="UniProtKB-KW"/>
</dbReference>
<evidence type="ECO:0000313" key="6">
    <source>
        <dbReference type="Proteomes" id="UP001332931"/>
    </source>
</evidence>
<dbReference type="InterPro" id="IPR001034">
    <property type="entry name" value="DeoR_HTH"/>
</dbReference>
<name>A0ABU7R8F3_9ACTN</name>
<dbReference type="EMBL" id="JAZGJQ010000002">
    <property type="protein sequence ID" value="MEE6146865.1"/>
    <property type="molecule type" value="Genomic_DNA"/>
</dbReference>
<dbReference type="PANTHER" id="PTHR30363:SF44">
    <property type="entry name" value="AGA OPERON TRANSCRIPTIONAL REPRESSOR-RELATED"/>
    <property type="match status" value="1"/>
</dbReference>
<sequence>MGQSRAFVERRRASMEELIRSRGQVQVSDLADHFGVSPLTARRDLDYLESKGLVSRRYGVAMSRDDAGGLSGTNRIERAKSAIAQRAAELVEDGEQVFVNTSTTALDVIGKIASRDVSVITNSVSGLTMATPSPGITVLVTGGEVRMPRGVLSGEFALNNIRSVTATKCYVGCAGVTAEAGATSNTLQEAIVNSQMLQHSTYKVILADSTKLSKQAGFAYARADEFDLLITDKWATPTDLAELRDAGLSNIEVVDPDELVGPLLP</sequence>
<dbReference type="InterPro" id="IPR036390">
    <property type="entry name" value="WH_DNA-bd_sf"/>
</dbReference>
<dbReference type="Proteomes" id="UP001332931">
    <property type="component" value="Unassembled WGS sequence"/>
</dbReference>
<evidence type="ECO:0000313" key="5">
    <source>
        <dbReference type="EMBL" id="MEE6146865.1"/>
    </source>
</evidence>
<keyword evidence="6" id="KW-1185">Reference proteome</keyword>
<organism evidence="5 6">
    <name type="scientific">Olsenella absiana</name>
    <dbReference type="NCBI Taxonomy" id="3115222"/>
    <lineage>
        <taxon>Bacteria</taxon>
        <taxon>Bacillati</taxon>
        <taxon>Actinomycetota</taxon>
        <taxon>Coriobacteriia</taxon>
        <taxon>Coriobacteriales</taxon>
        <taxon>Atopobiaceae</taxon>
        <taxon>Olsenella</taxon>
    </lineage>
</organism>
<dbReference type="SMART" id="SM00420">
    <property type="entry name" value="HTH_DEOR"/>
    <property type="match status" value="1"/>
</dbReference>
<keyword evidence="1" id="KW-0805">Transcription regulation</keyword>
<dbReference type="PANTHER" id="PTHR30363">
    <property type="entry name" value="HTH-TYPE TRANSCRIPTIONAL REGULATOR SRLR-RELATED"/>
    <property type="match status" value="1"/>
</dbReference>
<dbReference type="InterPro" id="IPR037171">
    <property type="entry name" value="NagB/RpiA_transferase-like"/>
</dbReference>
<evidence type="ECO:0000256" key="2">
    <source>
        <dbReference type="ARBA" id="ARBA00023125"/>
    </source>
</evidence>
<dbReference type="Gene3D" id="3.40.50.1360">
    <property type="match status" value="1"/>
</dbReference>
<keyword evidence="3" id="KW-0804">Transcription</keyword>
<dbReference type="InterPro" id="IPR018356">
    <property type="entry name" value="Tscrpt_reg_HTH_DeoR_CS"/>
</dbReference>
<protein>
    <submittedName>
        <fullName evidence="5">DeoR/GlpR family DNA-binding transcription regulator</fullName>
    </submittedName>
</protein>
<dbReference type="SUPFAM" id="SSF100950">
    <property type="entry name" value="NagB/RpiA/CoA transferase-like"/>
    <property type="match status" value="1"/>
</dbReference>
<dbReference type="InterPro" id="IPR036388">
    <property type="entry name" value="WH-like_DNA-bd_sf"/>
</dbReference>
<evidence type="ECO:0000256" key="3">
    <source>
        <dbReference type="ARBA" id="ARBA00023163"/>
    </source>
</evidence>
<dbReference type="Pfam" id="PF08220">
    <property type="entry name" value="HTH_DeoR"/>
    <property type="match status" value="1"/>
</dbReference>
<comment type="caution">
    <text evidence="5">The sequence shown here is derived from an EMBL/GenBank/DDBJ whole genome shotgun (WGS) entry which is preliminary data.</text>
</comment>
<dbReference type="InterPro" id="IPR050313">
    <property type="entry name" value="Carb_Metab_HTH_regulators"/>
</dbReference>
<accession>A0ABU7R8F3</accession>
<dbReference type="Pfam" id="PF00455">
    <property type="entry name" value="DeoRC"/>
    <property type="match status" value="1"/>
</dbReference>
<evidence type="ECO:0000256" key="1">
    <source>
        <dbReference type="ARBA" id="ARBA00023015"/>
    </source>
</evidence>
<dbReference type="PROSITE" id="PS00894">
    <property type="entry name" value="HTH_DEOR_1"/>
    <property type="match status" value="1"/>
</dbReference>
<keyword evidence="2 5" id="KW-0238">DNA-binding</keyword>
<feature type="domain" description="HTH deoR-type" evidence="4">
    <location>
        <begin position="8"/>
        <end position="63"/>
    </location>
</feature>
<gene>
    <name evidence="5" type="ORF">VXJ25_02465</name>
</gene>
<dbReference type="Gene3D" id="1.10.10.10">
    <property type="entry name" value="Winged helix-like DNA-binding domain superfamily/Winged helix DNA-binding domain"/>
    <property type="match status" value="1"/>
</dbReference>